<accession>A0ABU0BYC8</accession>
<dbReference type="Proteomes" id="UP001230207">
    <property type="component" value="Unassembled WGS sequence"/>
</dbReference>
<sequence>MTMCDANPLSGAFIFDPKSNTITVNVDGFITVLGPFRDEYEAATAAHDFCVTFAAAIDADTIPK</sequence>
<protein>
    <recommendedName>
        <fullName evidence="3">BON domain-containing protein</fullName>
    </recommendedName>
</protein>
<evidence type="ECO:0000313" key="1">
    <source>
        <dbReference type="EMBL" id="MDQ0323264.1"/>
    </source>
</evidence>
<reference evidence="1 2" key="1">
    <citation type="submission" date="2023-07" db="EMBL/GenBank/DDBJ databases">
        <title>Genomic Encyclopedia of Type Strains, Phase IV (KMG-IV): sequencing the most valuable type-strain genomes for metagenomic binning, comparative biology and taxonomic classification.</title>
        <authorList>
            <person name="Goeker M."/>
        </authorList>
    </citation>
    <scope>NUCLEOTIDE SEQUENCE [LARGE SCALE GENOMIC DNA]</scope>
    <source>
        <strain evidence="1 2">DSM 1112</strain>
    </source>
</reference>
<dbReference type="RefSeq" id="WP_307235686.1">
    <property type="nucleotide sequence ID" value="NZ_JAUSVF010000003.1"/>
</dbReference>
<dbReference type="EMBL" id="JAUSVF010000003">
    <property type="protein sequence ID" value="MDQ0323264.1"/>
    <property type="molecule type" value="Genomic_DNA"/>
</dbReference>
<comment type="caution">
    <text evidence="1">The sequence shown here is derived from an EMBL/GenBank/DDBJ whole genome shotgun (WGS) entry which is preliminary data.</text>
</comment>
<evidence type="ECO:0008006" key="3">
    <source>
        <dbReference type="Google" id="ProtNLM"/>
    </source>
</evidence>
<organism evidence="1 2">
    <name type="scientific">Pararhizobium capsulatum DSM 1112</name>
    <dbReference type="NCBI Taxonomy" id="1121113"/>
    <lineage>
        <taxon>Bacteria</taxon>
        <taxon>Pseudomonadati</taxon>
        <taxon>Pseudomonadota</taxon>
        <taxon>Alphaproteobacteria</taxon>
        <taxon>Hyphomicrobiales</taxon>
        <taxon>Rhizobiaceae</taxon>
        <taxon>Rhizobium/Agrobacterium group</taxon>
        <taxon>Pararhizobium</taxon>
    </lineage>
</organism>
<name>A0ABU0BYC8_9HYPH</name>
<proteinExistence type="predicted"/>
<evidence type="ECO:0000313" key="2">
    <source>
        <dbReference type="Proteomes" id="UP001230207"/>
    </source>
</evidence>
<gene>
    <name evidence="1" type="ORF">QO002_005470</name>
</gene>
<keyword evidence="2" id="KW-1185">Reference proteome</keyword>